<organism evidence="2 3">
    <name type="scientific">Araneus ventricosus</name>
    <name type="common">Orbweaver spider</name>
    <name type="synonym">Epeira ventricosa</name>
    <dbReference type="NCBI Taxonomy" id="182803"/>
    <lineage>
        <taxon>Eukaryota</taxon>
        <taxon>Metazoa</taxon>
        <taxon>Ecdysozoa</taxon>
        <taxon>Arthropoda</taxon>
        <taxon>Chelicerata</taxon>
        <taxon>Arachnida</taxon>
        <taxon>Araneae</taxon>
        <taxon>Araneomorphae</taxon>
        <taxon>Entelegynae</taxon>
        <taxon>Araneoidea</taxon>
        <taxon>Araneidae</taxon>
        <taxon>Araneus</taxon>
    </lineage>
</organism>
<evidence type="ECO:0000313" key="2">
    <source>
        <dbReference type="EMBL" id="GBN04706.1"/>
    </source>
</evidence>
<feature type="compositionally biased region" description="Basic and acidic residues" evidence="1">
    <location>
        <begin position="63"/>
        <end position="87"/>
    </location>
</feature>
<dbReference type="Proteomes" id="UP000499080">
    <property type="component" value="Unassembled WGS sequence"/>
</dbReference>
<name>A0A4Y2KTM4_ARAVE</name>
<keyword evidence="3" id="KW-1185">Reference proteome</keyword>
<comment type="caution">
    <text evidence="2">The sequence shown here is derived from an EMBL/GenBank/DDBJ whole genome shotgun (WGS) entry which is preliminary data.</text>
</comment>
<proteinExistence type="predicted"/>
<evidence type="ECO:0000313" key="3">
    <source>
        <dbReference type="Proteomes" id="UP000499080"/>
    </source>
</evidence>
<dbReference type="AlphaFoldDB" id="A0A4Y2KTM4"/>
<reference evidence="2 3" key="1">
    <citation type="journal article" date="2019" name="Sci. Rep.">
        <title>Orb-weaving spider Araneus ventricosus genome elucidates the spidroin gene catalogue.</title>
        <authorList>
            <person name="Kono N."/>
            <person name="Nakamura H."/>
            <person name="Ohtoshi R."/>
            <person name="Moran D.A.P."/>
            <person name="Shinohara A."/>
            <person name="Yoshida Y."/>
            <person name="Fujiwara M."/>
            <person name="Mori M."/>
            <person name="Tomita M."/>
            <person name="Arakawa K."/>
        </authorList>
    </citation>
    <scope>NUCLEOTIDE SEQUENCE [LARGE SCALE GENOMIC DNA]</scope>
</reference>
<sequence>MATNLADFWRARRNIWLAISVEKFHEVIASELTHMKVVNHVRGINQTENIPVLQYGIRNKYRRPVERKPSRKRNQSERVEPPPKDHNPTSVCIPVTTTTQLQTCPMKPGGKKFHYNTI</sequence>
<dbReference type="EMBL" id="BGPR01004908">
    <property type="protein sequence ID" value="GBN04706.1"/>
    <property type="molecule type" value="Genomic_DNA"/>
</dbReference>
<protein>
    <submittedName>
        <fullName evidence="2">Uncharacterized protein</fullName>
    </submittedName>
</protein>
<feature type="region of interest" description="Disordered" evidence="1">
    <location>
        <begin position="61"/>
        <end position="94"/>
    </location>
</feature>
<accession>A0A4Y2KTM4</accession>
<gene>
    <name evidence="2" type="ORF">AVEN_30170_1</name>
</gene>
<evidence type="ECO:0000256" key="1">
    <source>
        <dbReference type="SAM" id="MobiDB-lite"/>
    </source>
</evidence>